<proteinExistence type="inferred from homology"/>
<reference evidence="7" key="1">
    <citation type="submission" date="2016-03" db="EMBL/GenBank/DDBJ databases">
        <title>Mechanisms controlling the formation of the plant cell surface in tip-growing cells are functionally conserved among land plants.</title>
        <authorList>
            <person name="Honkanen S."/>
            <person name="Jones V.A."/>
            <person name="Morieri G."/>
            <person name="Champion C."/>
            <person name="Hetherington A.J."/>
            <person name="Kelly S."/>
            <person name="Saint-Marcoux D."/>
            <person name="Proust H."/>
            <person name="Prescott H."/>
            <person name="Dolan L."/>
        </authorList>
    </citation>
    <scope>NUCLEOTIDE SEQUENCE [LARGE SCALE GENOMIC DNA]</scope>
    <source>
        <tissue evidence="7">Whole gametophyte</tissue>
    </source>
</reference>
<comment type="similarity">
    <text evidence="2 6">Belongs to the plant self-incompatibility (S1) protein family.</text>
</comment>
<dbReference type="InterPro" id="IPR010264">
    <property type="entry name" value="Self-incomp_S1"/>
</dbReference>
<name>A0A176W2K7_MARPO</name>
<keyword evidence="8" id="KW-1185">Reference proteome</keyword>
<dbReference type="EMBL" id="LVLJ01001945">
    <property type="protein sequence ID" value="OAE27259.1"/>
    <property type="molecule type" value="Genomic_DNA"/>
</dbReference>
<accession>A0A176W2K7</accession>
<evidence type="ECO:0000256" key="5">
    <source>
        <dbReference type="ARBA" id="ARBA00022729"/>
    </source>
</evidence>
<dbReference type="Proteomes" id="UP000077202">
    <property type="component" value="Unassembled WGS sequence"/>
</dbReference>
<dbReference type="AlphaFoldDB" id="A0A176W2K7"/>
<evidence type="ECO:0000313" key="8">
    <source>
        <dbReference type="Proteomes" id="UP000077202"/>
    </source>
</evidence>
<comment type="caution">
    <text evidence="7">The sequence shown here is derived from an EMBL/GenBank/DDBJ whole genome shotgun (WGS) entry which is preliminary data.</text>
</comment>
<protein>
    <recommendedName>
        <fullName evidence="6">S-protein homolog</fullName>
    </recommendedName>
</protein>
<evidence type="ECO:0000256" key="6">
    <source>
        <dbReference type="RuleBase" id="RU367044"/>
    </source>
</evidence>
<keyword evidence="4 6" id="KW-0964">Secreted</keyword>
<evidence type="ECO:0000256" key="4">
    <source>
        <dbReference type="ARBA" id="ARBA00022525"/>
    </source>
</evidence>
<keyword evidence="3 6" id="KW-0713">Self-incompatibility</keyword>
<organism evidence="7 8">
    <name type="scientific">Marchantia polymorpha subsp. ruderalis</name>
    <dbReference type="NCBI Taxonomy" id="1480154"/>
    <lineage>
        <taxon>Eukaryota</taxon>
        <taxon>Viridiplantae</taxon>
        <taxon>Streptophyta</taxon>
        <taxon>Embryophyta</taxon>
        <taxon>Marchantiophyta</taxon>
        <taxon>Marchantiopsida</taxon>
        <taxon>Marchantiidae</taxon>
        <taxon>Marchantiales</taxon>
        <taxon>Marchantiaceae</taxon>
        <taxon>Marchantia</taxon>
    </lineage>
</organism>
<comment type="subcellular location">
    <subcellularLocation>
        <location evidence="1 6">Secreted</location>
    </subcellularLocation>
</comment>
<dbReference type="GO" id="GO:0005576">
    <property type="term" value="C:extracellular region"/>
    <property type="evidence" value="ECO:0007669"/>
    <property type="project" value="UniProtKB-SubCell"/>
</dbReference>
<evidence type="ECO:0000313" key="7">
    <source>
        <dbReference type="EMBL" id="OAE27259.1"/>
    </source>
</evidence>
<dbReference type="PANTHER" id="PTHR31232">
    <property type="match status" value="1"/>
</dbReference>
<dbReference type="Pfam" id="PF05938">
    <property type="entry name" value="Self-incomp_S1"/>
    <property type="match status" value="1"/>
</dbReference>
<keyword evidence="5" id="KW-0732">Signal</keyword>
<evidence type="ECO:0000256" key="2">
    <source>
        <dbReference type="ARBA" id="ARBA00005581"/>
    </source>
</evidence>
<gene>
    <name evidence="7" type="ORF">AXG93_59s1020</name>
</gene>
<evidence type="ECO:0000256" key="3">
    <source>
        <dbReference type="ARBA" id="ARBA00022471"/>
    </source>
</evidence>
<dbReference type="PANTHER" id="PTHR31232:SF18">
    <property type="entry name" value="S-PROTEIN HOMOLOG"/>
    <property type="match status" value="1"/>
</dbReference>
<evidence type="ECO:0000256" key="1">
    <source>
        <dbReference type="ARBA" id="ARBA00004613"/>
    </source>
</evidence>
<dbReference type="GO" id="GO:0060320">
    <property type="term" value="P:rejection of self pollen"/>
    <property type="evidence" value="ECO:0007669"/>
    <property type="project" value="UniProtKB-KW"/>
</dbReference>
<sequence length="280" mass="32576">MRITANGCMLLHMRSSVAEPLDLFHFFELLKAKYRRQGLITADRFPESSVGTQVTQIVPRHFSSCHQPMCSEVCWLGPTLGFIPRKDVDGRRSDLAEAEEVRLVKNSDTRAAMKGCLNTFRVWIYVGGVNTYMSKGIMKGWRSWITILAMVAVLIVQVQECESFRSTPAVSILSDTGSDVKVRCQSGDDDLGTRNLKHGHLWHWEITPNIKGTTLFFCSFWWWNEDKGQVMHAMFPVWSMNVVKRYRFDPAAWKVEKDGFWFYKPRWSKWEKRHDWNTKL</sequence>